<dbReference type="Proteomes" id="UP000218387">
    <property type="component" value="Chromosome"/>
</dbReference>
<organism evidence="1 2">
    <name type="scientific">Eubacterium maltosivorans</name>
    <dbReference type="NCBI Taxonomy" id="2041044"/>
    <lineage>
        <taxon>Bacteria</taxon>
        <taxon>Bacillati</taxon>
        <taxon>Bacillota</taxon>
        <taxon>Clostridia</taxon>
        <taxon>Eubacteriales</taxon>
        <taxon>Eubacteriaceae</taxon>
        <taxon>Eubacterium</taxon>
    </lineage>
</organism>
<evidence type="ECO:0000313" key="2">
    <source>
        <dbReference type="Proteomes" id="UP000218387"/>
    </source>
</evidence>
<keyword evidence="2" id="KW-1185">Reference proteome</keyword>
<name>A0A4P9CCY3_EUBML</name>
<dbReference type="EMBL" id="CP029487">
    <property type="protein sequence ID" value="QCT73517.1"/>
    <property type="molecule type" value="Genomic_DNA"/>
</dbReference>
<sequence length="60" mass="7198">MIKKCEKSLEKVLTFLKHRRIIMKLSQVRQQVSEKSPLRIKVFLKKFKKSLTLKKQDAKI</sequence>
<protein>
    <submittedName>
        <fullName evidence="1">Uncharacterized protein</fullName>
    </submittedName>
</protein>
<accession>A0A4P9CCY3</accession>
<gene>
    <name evidence="1" type="ORF">CPZ25_020095</name>
</gene>
<evidence type="ECO:0000313" key="1">
    <source>
        <dbReference type="EMBL" id="QCT73517.1"/>
    </source>
</evidence>
<proteinExistence type="predicted"/>
<dbReference type="KEGG" id="emt:CPZ25_020095"/>
<reference evidence="1 2" key="1">
    <citation type="submission" date="2018-05" db="EMBL/GenBank/DDBJ databases">
        <title>Genome comparison of Eubacterium sp.</title>
        <authorList>
            <person name="Feng Y."/>
            <person name="Sanchez-Andrea I."/>
            <person name="Stams A.J.M."/>
            <person name="De Vos W.M."/>
        </authorList>
    </citation>
    <scope>NUCLEOTIDE SEQUENCE [LARGE SCALE GENOMIC DNA]</scope>
    <source>
        <strain evidence="1 2">YI</strain>
    </source>
</reference>
<dbReference type="AlphaFoldDB" id="A0A4P9CCY3"/>